<dbReference type="OrthoDB" id="9823254at2"/>
<sequence>MLRLGRRGFLGLTLAAGSIPLLGACSSGSDAPQITQDEVQQLQDSFAHKSFQAMRTRDRQLIKTVETGELLQRDLDTMDLADRLKLPKTAQEFTLPNSRGYPVAGSGDQQQLVTVSDYSNAPQNWQNLGLYQRTSPDAAWLRAFSAGMYAADVPDWSTDKPLTTVDPSDDEYAAEPQEIPGIVAAALQHPNGADGRRFAASDVLQRYADDLAANNQKAASMGPVTRSYHPGRLLIAVATDGGYLALGTLTFTQTVTAKPGSSVTFSPNSDQHKVYPDKYRVATASYSGMIAVQVPTAGKLTLVAGEERQTGLAVK</sequence>
<name>A0A516Q3N4_9ACTN</name>
<evidence type="ECO:0000313" key="3">
    <source>
        <dbReference type="EMBL" id="QDP98036.1"/>
    </source>
</evidence>
<dbReference type="Proteomes" id="UP000319263">
    <property type="component" value="Chromosome"/>
</dbReference>
<dbReference type="AlphaFoldDB" id="A0A516Q3N4"/>
<dbReference type="InterPro" id="IPR058407">
    <property type="entry name" value="DUF8094"/>
</dbReference>
<dbReference type="Pfam" id="PF26366">
    <property type="entry name" value="DUF8094"/>
    <property type="match status" value="1"/>
</dbReference>
<protein>
    <recommendedName>
        <fullName evidence="2">DUF8094 domain-containing protein</fullName>
    </recommendedName>
</protein>
<keyword evidence="1" id="KW-0732">Signal</keyword>
<gene>
    <name evidence="3" type="ORF">FOE78_20935</name>
</gene>
<accession>A0A516Q3N4</accession>
<evidence type="ECO:0000259" key="2">
    <source>
        <dbReference type="Pfam" id="PF26366"/>
    </source>
</evidence>
<dbReference type="RefSeq" id="WP_143987983.1">
    <property type="nucleotide sequence ID" value="NZ_CP041692.1"/>
</dbReference>
<dbReference type="InterPro" id="IPR006311">
    <property type="entry name" value="TAT_signal"/>
</dbReference>
<evidence type="ECO:0000256" key="1">
    <source>
        <dbReference type="SAM" id="SignalP"/>
    </source>
</evidence>
<dbReference type="EMBL" id="CP041692">
    <property type="protein sequence ID" value="QDP98036.1"/>
    <property type="molecule type" value="Genomic_DNA"/>
</dbReference>
<reference evidence="3 4" key="1">
    <citation type="submission" date="2019-07" db="EMBL/GenBank/DDBJ databases">
        <title>Microlunatus dokdonensis sp. nov. isolated from the rhizospheric soil of the wild plant Elymus tsukushiensis.</title>
        <authorList>
            <person name="Ghim S.-Y."/>
            <person name="Hwang Y.-J."/>
            <person name="Son J.-S."/>
            <person name="Shin J.-H."/>
        </authorList>
    </citation>
    <scope>NUCLEOTIDE SEQUENCE [LARGE SCALE GENOMIC DNA]</scope>
    <source>
        <strain evidence="3 4">KUDC0627</strain>
    </source>
</reference>
<dbReference type="PROSITE" id="PS51318">
    <property type="entry name" value="TAT"/>
    <property type="match status" value="1"/>
</dbReference>
<feature type="chain" id="PRO_5039121238" description="DUF8094 domain-containing protein" evidence="1">
    <location>
        <begin position="24"/>
        <end position="315"/>
    </location>
</feature>
<keyword evidence="4" id="KW-1185">Reference proteome</keyword>
<feature type="signal peptide" evidence="1">
    <location>
        <begin position="1"/>
        <end position="23"/>
    </location>
</feature>
<dbReference type="PROSITE" id="PS51257">
    <property type="entry name" value="PROKAR_LIPOPROTEIN"/>
    <property type="match status" value="1"/>
</dbReference>
<proteinExistence type="predicted"/>
<evidence type="ECO:0000313" key="4">
    <source>
        <dbReference type="Proteomes" id="UP000319263"/>
    </source>
</evidence>
<dbReference type="KEGG" id="mik:FOE78_20935"/>
<feature type="domain" description="DUF8094" evidence="2">
    <location>
        <begin position="31"/>
        <end position="308"/>
    </location>
</feature>
<organism evidence="3 4">
    <name type="scientific">Microlunatus elymi</name>
    <dbReference type="NCBI Taxonomy" id="2596828"/>
    <lineage>
        <taxon>Bacteria</taxon>
        <taxon>Bacillati</taxon>
        <taxon>Actinomycetota</taxon>
        <taxon>Actinomycetes</taxon>
        <taxon>Propionibacteriales</taxon>
        <taxon>Propionibacteriaceae</taxon>
        <taxon>Microlunatus</taxon>
    </lineage>
</organism>